<dbReference type="InterPro" id="IPR039425">
    <property type="entry name" value="RNA_pol_sigma-70-like"/>
</dbReference>
<evidence type="ECO:0000256" key="1">
    <source>
        <dbReference type="ARBA" id="ARBA00010641"/>
    </source>
</evidence>
<dbReference type="Pfam" id="PF07638">
    <property type="entry name" value="Sigma70_ECF"/>
    <property type="match status" value="1"/>
</dbReference>
<gene>
    <name evidence="6" type="ORF">OD750_001070</name>
</gene>
<dbReference type="Gene3D" id="1.10.1740.10">
    <property type="match status" value="1"/>
</dbReference>
<dbReference type="RefSeq" id="WP_263544546.1">
    <property type="nucleotide sequence ID" value="NZ_JAOVZO020000001.1"/>
</dbReference>
<organism evidence="6 7">
    <name type="scientific">Tahibacter soli</name>
    <dbReference type="NCBI Taxonomy" id="2983605"/>
    <lineage>
        <taxon>Bacteria</taxon>
        <taxon>Pseudomonadati</taxon>
        <taxon>Pseudomonadota</taxon>
        <taxon>Gammaproteobacteria</taxon>
        <taxon>Lysobacterales</taxon>
        <taxon>Rhodanobacteraceae</taxon>
        <taxon>Tahibacter</taxon>
    </lineage>
</organism>
<evidence type="ECO:0000256" key="2">
    <source>
        <dbReference type="ARBA" id="ARBA00023015"/>
    </source>
</evidence>
<reference evidence="6" key="1">
    <citation type="submission" date="2023-02" db="EMBL/GenBank/DDBJ databases">
        <title>Tahibacter soli sp. nov. isolated from soil.</title>
        <authorList>
            <person name="Baek J.H."/>
            <person name="Lee J.K."/>
            <person name="Choi D.G."/>
            <person name="Jeon C.O."/>
        </authorList>
    </citation>
    <scope>NUCLEOTIDE SEQUENCE</scope>
    <source>
        <strain evidence="6">BL</strain>
    </source>
</reference>
<accession>A0A9X4BFI0</accession>
<dbReference type="InterPro" id="IPR011517">
    <property type="entry name" value="RNA_pol_sigma70_ECF-like"/>
</dbReference>
<keyword evidence="2" id="KW-0805">Transcription regulation</keyword>
<sequence>MPDNELTELLNRAQRGDDDAREAAFARIYAELKRIAAAELRRNPGATLDTTALVHEAWAKLAANYAGTLESRGHYYSLAARAMRQILVDQARRRIADKRGGGERPAELDEATALADARASEVLAIDQALSRLARRDARAARVVEWHFFGGFTFDEIAVELKLSERTVRGDWALARAVLARELGA</sequence>
<keyword evidence="4" id="KW-0804">Transcription</keyword>
<keyword evidence="3" id="KW-0731">Sigma factor</keyword>
<dbReference type="Gene3D" id="1.10.10.10">
    <property type="entry name" value="Winged helix-like DNA-binding domain superfamily/Winged helix DNA-binding domain"/>
    <property type="match status" value="1"/>
</dbReference>
<comment type="caution">
    <text evidence="6">The sequence shown here is derived from an EMBL/GenBank/DDBJ whole genome shotgun (WGS) entry which is preliminary data.</text>
</comment>
<dbReference type="AlphaFoldDB" id="A0A9X4BFI0"/>
<dbReference type="EMBL" id="JAOVZO020000001">
    <property type="protein sequence ID" value="MDC8011130.1"/>
    <property type="molecule type" value="Genomic_DNA"/>
</dbReference>
<dbReference type="InterPro" id="IPR013325">
    <property type="entry name" value="RNA_pol_sigma_r2"/>
</dbReference>
<dbReference type="InterPro" id="IPR036388">
    <property type="entry name" value="WH-like_DNA-bd_sf"/>
</dbReference>
<evidence type="ECO:0000256" key="4">
    <source>
        <dbReference type="ARBA" id="ARBA00023163"/>
    </source>
</evidence>
<evidence type="ECO:0000256" key="3">
    <source>
        <dbReference type="ARBA" id="ARBA00023082"/>
    </source>
</evidence>
<keyword evidence="7" id="KW-1185">Reference proteome</keyword>
<comment type="similarity">
    <text evidence="1">Belongs to the sigma-70 factor family. ECF subfamily.</text>
</comment>
<dbReference type="InterPro" id="IPR053812">
    <property type="entry name" value="HTH_Sigma70_ECF-like"/>
</dbReference>
<dbReference type="PANTHER" id="PTHR43133:SF39">
    <property type="entry name" value="SIMILAR TO RNA POLYMERASE SIGMA-E FACTOR"/>
    <property type="match status" value="1"/>
</dbReference>
<dbReference type="SUPFAM" id="SSF88659">
    <property type="entry name" value="Sigma3 and sigma4 domains of RNA polymerase sigma factors"/>
    <property type="match status" value="1"/>
</dbReference>
<dbReference type="InterPro" id="IPR013324">
    <property type="entry name" value="RNA_pol_sigma_r3/r4-like"/>
</dbReference>
<dbReference type="Proteomes" id="UP001139971">
    <property type="component" value="Unassembled WGS sequence"/>
</dbReference>
<evidence type="ECO:0000313" key="7">
    <source>
        <dbReference type="Proteomes" id="UP001139971"/>
    </source>
</evidence>
<dbReference type="GO" id="GO:0006352">
    <property type="term" value="P:DNA-templated transcription initiation"/>
    <property type="evidence" value="ECO:0007669"/>
    <property type="project" value="InterPro"/>
</dbReference>
<protein>
    <submittedName>
        <fullName evidence="6">ECF-type sigma factor</fullName>
    </submittedName>
</protein>
<proteinExistence type="inferred from homology"/>
<feature type="domain" description="RNA polymerase sigma-70 ECF-like HTH" evidence="5">
    <location>
        <begin position="4"/>
        <end position="182"/>
    </location>
</feature>
<dbReference type="NCBIfam" id="TIGR02999">
    <property type="entry name" value="Sig-70_X6"/>
    <property type="match status" value="1"/>
</dbReference>
<dbReference type="SUPFAM" id="SSF88946">
    <property type="entry name" value="Sigma2 domain of RNA polymerase sigma factors"/>
    <property type="match status" value="1"/>
</dbReference>
<evidence type="ECO:0000313" key="6">
    <source>
        <dbReference type="EMBL" id="MDC8011130.1"/>
    </source>
</evidence>
<dbReference type="PANTHER" id="PTHR43133">
    <property type="entry name" value="RNA POLYMERASE ECF-TYPE SIGMA FACTO"/>
    <property type="match status" value="1"/>
</dbReference>
<evidence type="ECO:0000259" key="5">
    <source>
        <dbReference type="Pfam" id="PF07638"/>
    </source>
</evidence>
<dbReference type="GO" id="GO:0016987">
    <property type="term" value="F:sigma factor activity"/>
    <property type="evidence" value="ECO:0007669"/>
    <property type="project" value="UniProtKB-KW"/>
</dbReference>
<name>A0A9X4BFI0_9GAMM</name>